<dbReference type="Proteomes" id="UP000628137">
    <property type="component" value="Unassembled WGS sequence"/>
</dbReference>
<evidence type="ECO:0000313" key="4">
    <source>
        <dbReference type="Proteomes" id="UP000628137"/>
    </source>
</evidence>
<dbReference type="InterPro" id="IPR013230">
    <property type="entry name" value="Peptidase_M15A_C"/>
</dbReference>
<dbReference type="AlphaFoldDB" id="A0A923GMK2"/>
<evidence type="ECO:0000313" key="2">
    <source>
        <dbReference type="EMBL" id="MBC3472806.1"/>
    </source>
</evidence>
<evidence type="ECO:0000259" key="1">
    <source>
        <dbReference type="Pfam" id="PF08291"/>
    </source>
</evidence>
<reference evidence="2 4" key="1">
    <citation type="journal article" date="2020" name="Microorganisms">
        <title>Reliable Identification of Environmental Pseudomonas Isolates Using the rpoD Gene.</title>
        <authorList>
            <consortium name="The Broad Institute Genome Sequencing Platform"/>
            <person name="Girard L."/>
            <person name="Lood C."/>
            <person name="Rokni-Zadeh H."/>
            <person name="van Noort V."/>
            <person name="Lavigne R."/>
            <person name="De Mot R."/>
        </authorList>
    </citation>
    <scope>NUCLEOTIDE SEQUENCE</scope>
    <source>
        <strain evidence="2 4">RW4S2</strain>
    </source>
</reference>
<dbReference type="EMBL" id="JABWRP020000001">
    <property type="protein sequence ID" value="MBV4539841.1"/>
    <property type="molecule type" value="Genomic_DNA"/>
</dbReference>
<dbReference type="InterPro" id="IPR009045">
    <property type="entry name" value="Zn_M74/Hedgehog-like"/>
</dbReference>
<organism evidence="2">
    <name type="scientific">Pseudomonas vlassakiae</name>
    <dbReference type="NCBI Taxonomy" id="485888"/>
    <lineage>
        <taxon>Bacteria</taxon>
        <taxon>Pseudomonadati</taxon>
        <taxon>Pseudomonadota</taxon>
        <taxon>Gammaproteobacteria</taxon>
        <taxon>Pseudomonadales</taxon>
        <taxon>Pseudomonadaceae</taxon>
        <taxon>Pseudomonas</taxon>
    </lineage>
</organism>
<dbReference type="Gene3D" id="3.30.1380.10">
    <property type="match status" value="1"/>
</dbReference>
<feature type="domain" description="Peptidase M15A C-terminal" evidence="1">
    <location>
        <begin position="5"/>
        <end position="119"/>
    </location>
</feature>
<dbReference type="SUPFAM" id="SSF55166">
    <property type="entry name" value="Hedgehog/DD-peptidase"/>
    <property type="match status" value="1"/>
</dbReference>
<sequence length="143" mass="15703">MLITPHFALEELIASQVAAREGLDNMPPPEVLGNLRLLCQVLEQVREMFGRPVIVSSGYRSEAVNLLVGGAPDSQHVKGLAADFTVRGIDNREVVRQVSESDLAFDQLILEFDSWVHLSVSVAAPRRQVLTIRKGTGYLPGLQ</sequence>
<dbReference type="EMBL" id="JABWRP010000019">
    <property type="protein sequence ID" value="MBC3472806.1"/>
    <property type="molecule type" value="Genomic_DNA"/>
</dbReference>
<evidence type="ECO:0000313" key="3">
    <source>
        <dbReference type="EMBL" id="MBV4539841.1"/>
    </source>
</evidence>
<reference evidence="2" key="2">
    <citation type="submission" date="2020-07" db="EMBL/GenBank/DDBJ databases">
        <authorList>
            <person name="Lood C."/>
            <person name="Girard L."/>
        </authorList>
    </citation>
    <scope>NUCLEOTIDE SEQUENCE</scope>
    <source>
        <strain evidence="2">RW4S2</strain>
    </source>
</reference>
<comment type="caution">
    <text evidence="2">The sequence shown here is derived from an EMBL/GenBank/DDBJ whole genome shotgun (WGS) entry which is preliminary data.</text>
</comment>
<reference evidence="3" key="3">
    <citation type="submission" date="2021-06" db="EMBL/GenBank/DDBJ databases">
        <title>Updating the genus Pseudomonas: Description of 43 new species and partition of the Pseudomonas putida group.</title>
        <authorList>
            <person name="Girard L."/>
            <person name="Lood C."/>
            <person name="Vandamme P."/>
            <person name="Rokni-Zadeh H."/>
            <person name="Van Noort V."/>
            <person name="Hofte M."/>
            <person name="Lavigne R."/>
            <person name="De Mot R."/>
        </authorList>
    </citation>
    <scope>NUCLEOTIDE SEQUENCE</scope>
    <source>
        <strain evidence="3">RW4S2</strain>
    </source>
</reference>
<gene>
    <name evidence="3" type="ORF">HU738_002140</name>
    <name evidence="2" type="ORF">HU738_19800</name>
</gene>
<dbReference type="RefSeq" id="WP_186603763.1">
    <property type="nucleotide sequence ID" value="NZ_JABWRP020000001.1"/>
</dbReference>
<accession>A0A923GMK2</accession>
<name>A0A923GMK2_9PSED</name>
<dbReference type="Pfam" id="PF08291">
    <property type="entry name" value="Peptidase_M15_3"/>
    <property type="match status" value="1"/>
</dbReference>
<keyword evidence="4" id="KW-1185">Reference proteome</keyword>
<proteinExistence type="predicted"/>
<protein>
    <submittedName>
        <fullName evidence="2">Peptidase M15</fullName>
    </submittedName>
</protein>